<accession>A0A1H8KCJ8</accession>
<evidence type="ECO:0008006" key="3">
    <source>
        <dbReference type="Google" id="ProtNLM"/>
    </source>
</evidence>
<protein>
    <recommendedName>
        <fullName evidence="3">Phosphoadenosine phosphosulfate reductase</fullName>
    </recommendedName>
</protein>
<organism evidence="1 2">
    <name type="scientific">Pseudorhodobacter antarcticus</name>
    <dbReference type="NCBI Taxonomy" id="1077947"/>
    <lineage>
        <taxon>Bacteria</taxon>
        <taxon>Pseudomonadati</taxon>
        <taxon>Pseudomonadota</taxon>
        <taxon>Alphaproteobacteria</taxon>
        <taxon>Rhodobacterales</taxon>
        <taxon>Paracoccaceae</taxon>
        <taxon>Pseudorhodobacter</taxon>
    </lineage>
</organism>
<dbReference type="RefSeq" id="WP_050519999.1">
    <property type="nucleotide sequence ID" value="NZ_FOCO01000031.1"/>
</dbReference>
<keyword evidence="2" id="KW-1185">Reference proteome</keyword>
<dbReference type="Proteomes" id="UP000183002">
    <property type="component" value="Unassembled WGS sequence"/>
</dbReference>
<reference evidence="1 2" key="1">
    <citation type="submission" date="2016-10" db="EMBL/GenBank/DDBJ databases">
        <authorList>
            <person name="de Groot N.N."/>
        </authorList>
    </citation>
    <scope>NUCLEOTIDE SEQUENCE [LARGE SCALE GENOMIC DNA]</scope>
    <source>
        <strain evidence="1 2">CGMCC 1.10836</strain>
    </source>
</reference>
<name>A0A1H8KCJ8_9RHOB</name>
<dbReference type="AlphaFoldDB" id="A0A1H8KCJ8"/>
<evidence type="ECO:0000313" key="2">
    <source>
        <dbReference type="Proteomes" id="UP000183002"/>
    </source>
</evidence>
<sequence length="313" mass="34929">MTQSDNSIAETLEPAPLDRAGWLSLLRQMGEDSGGFDALGDHHWAVFNEDGPILVISFDRLEDIAALEPGTMPQIFGQATKNGWSHLSLISEGKTWYRDPPVIAHIDRLVDEAFFDNFDRVVFYGAGMGAYAAAAFSVAAPGATVLAVQPRATLDPSVAGWDTRNMAARRLDFTHRYGYAPDMIDGAAQVFTIHDPYCRADAMHVALFRKSFVTHFKARFLGDHVAQSLGEMGVLPKLVKAACDGTLTQETYTTLWRERRNFGNYLRWILRACMDADRPKREAMVCRSVTNRMRAPAFRKHLEKLEKTDEAVG</sequence>
<dbReference type="OrthoDB" id="7840273at2"/>
<gene>
    <name evidence="1" type="ORF">SAMN05216227_10317</name>
</gene>
<evidence type="ECO:0000313" key="1">
    <source>
        <dbReference type="EMBL" id="SEN90703.1"/>
    </source>
</evidence>
<dbReference type="STRING" id="1077947.SAMN05216227_10317"/>
<proteinExistence type="predicted"/>
<dbReference type="EMBL" id="FOCO01000031">
    <property type="protein sequence ID" value="SEN90703.1"/>
    <property type="molecule type" value="Genomic_DNA"/>
</dbReference>